<gene>
    <name evidence="1" type="ORF">WMY93_017854</name>
</gene>
<proteinExistence type="predicted"/>
<dbReference type="EMBL" id="JBBPFD010000012">
    <property type="protein sequence ID" value="KAK7905247.1"/>
    <property type="molecule type" value="Genomic_DNA"/>
</dbReference>
<keyword evidence="2" id="KW-1185">Reference proteome</keyword>
<dbReference type="Proteomes" id="UP001460270">
    <property type="component" value="Unassembled WGS sequence"/>
</dbReference>
<accession>A0AAW0NZS2</accession>
<sequence>MFTTGSRRLSCLARVGHRSLSLFSSSGPSNWNKVVSDAEKIVGYPTSFMSLRCLLSDELSNVAMHVRNSWEPSTLCSTRPGGNQLVAEIGNKKREFSNSILPRRRVCWKQEPKGVITYTPKSDMTIHLGVVAGACVCVEGGRPLDSLTPHCQLGLAEGVVNCAQPFPNDSGPFLYALLSLFPRVAPAPPLRRRAFAGHKLCPNSQREEKRGRIEGFIILHCGRFLFSGPYDGRPIHCAPTQ</sequence>
<organism evidence="1 2">
    <name type="scientific">Mugilogobius chulae</name>
    <name type="common">yellowstripe goby</name>
    <dbReference type="NCBI Taxonomy" id="88201"/>
    <lineage>
        <taxon>Eukaryota</taxon>
        <taxon>Metazoa</taxon>
        <taxon>Chordata</taxon>
        <taxon>Craniata</taxon>
        <taxon>Vertebrata</taxon>
        <taxon>Euteleostomi</taxon>
        <taxon>Actinopterygii</taxon>
        <taxon>Neopterygii</taxon>
        <taxon>Teleostei</taxon>
        <taxon>Neoteleostei</taxon>
        <taxon>Acanthomorphata</taxon>
        <taxon>Gobiaria</taxon>
        <taxon>Gobiiformes</taxon>
        <taxon>Gobioidei</taxon>
        <taxon>Gobiidae</taxon>
        <taxon>Gobionellinae</taxon>
        <taxon>Mugilogobius</taxon>
    </lineage>
</organism>
<evidence type="ECO:0000313" key="1">
    <source>
        <dbReference type="EMBL" id="KAK7905247.1"/>
    </source>
</evidence>
<name>A0AAW0NZS2_9GOBI</name>
<dbReference type="AlphaFoldDB" id="A0AAW0NZS2"/>
<comment type="caution">
    <text evidence="1">The sequence shown here is derived from an EMBL/GenBank/DDBJ whole genome shotgun (WGS) entry which is preliminary data.</text>
</comment>
<protein>
    <submittedName>
        <fullName evidence="1">Uncharacterized protein</fullName>
    </submittedName>
</protein>
<evidence type="ECO:0000313" key="2">
    <source>
        <dbReference type="Proteomes" id="UP001460270"/>
    </source>
</evidence>
<reference evidence="2" key="1">
    <citation type="submission" date="2024-04" db="EMBL/GenBank/DDBJ databases">
        <title>Salinicola lusitanus LLJ914,a marine bacterium isolated from the Okinawa Trough.</title>
        <authorList>
            <person name="Li J."/>
        </authorList>
    </citation>
    <scope>NUCLEOTIDE SEQUENCE [LARGE SCALE GENOMIC DNA]</scope>
</reference>